<reference evidence="1 2" key="1">
    <citation type="submission" date="2024-11" db="EMBL/GenBank/DDBJ databases">
        <authorList>
            <person name="Lucas J.A."/>
        </authorList>
    </citation>
    <scope>NUCLEOTIDE SEQUENCE [LARGE SCALE GENOMIC DNA]</scope>
    <source>
        <strain evidence="1 2">Z 7.15</strain>
    </source>
</reference>
<organism evidence="1 2">
    <name type="scientific">Pseudomonas pergaminensis</name>
    <dbReference type="NCBI Taxonomy" id="2853159"/>
    <lineage>
        <taxon>Bacteria</taxon>
        <taxon>Pseudomonadati</taxon>
        <taxon>Pseudomonadota</taxon>
        <taxon>Gammaproteobacteria</taxon>
        <taxon>Pseudomonadales</taxon>
        <taxon>Pseudomonadaceae</taxon>
        <taxon>Pseudomonas</taxon>
    </lineage>
</organism>
<protein>
    <submittedName>
        <fullName evidence="1">Uncharacterized protein</fullName>
    </submittedName>
</protein>
<dbReference type="RefSeq" id="WP_186573970.1">
    <property type="nucleotide sequence ID" value="NZ_JBJHQF010000008.1"/>
</dbReference>
<evidence type="ECO:0000313" key="1">
    <source>
        <dbReference type="EMBL" id="MFK9004030.1"/>
    </source>
</evidence>
<dbReference type="EMBL" id="JBJHQF010000008">
    <property type="protein sequence ID" value="MFK9004030.1"/>
    <property type="molecule type" value="Genomic_DNA"/>
</dbReference>
<accession>A0ABW8QYD0</accession>
<name>A0ABW8QYD0_9PSED</name>
<gene>
    <name evidence="1" type="ORF">ACJEBJ_07845</name>
</gene>
<dbReference type="Proteomes" id="UP001623008">
    <property type="component" value="Unassembled WGS sequence"/>
</dbReference>
<evidence type="ECO:0000313" key="2">
    <source>
        <dbReference type="Proteomes" id="UP001623008"/>
    </source>
</evidence>
<sequence length="82" mass="8945">MEMLSAFEKGVLMALVSITATLRSTPGFDGDALTKAAQRFIDDPAQGCSDGASFEAYEWPLCILTKDLSQLQNFLNADKVRN</sequence>
<proteinExistence type="predicted"/>
<comment type="caution">
    <text evidence="1">The sequence shown here is derived from an EMBL/GenBank/DDBJ whole genome shotgun (WGS) entry which is preliminary data.</text>
</comment>
<keyword evidence="2" id="KW-1185">Reference proteome</keyword>